<name>A0A7J7N135_9MAGN</name>
<dbReference type="EMBL" id="JACGCM010001161">
    <property type="protein sequence ID" value="KAF6160648.1"/>
    <property type="molecule type" value="Genomic_DNA"/>
</dbReference>
<gene>
    <name evidence="1" type="ORF">GIB67_019588</name>
</gene>
<comment type="caution">
    <text evidence="1">The sequence shown here is derived from an EMBL/GenBank/DDBJ whole genome shotgun (WGS) entry which is preliminary data.</text>
</comment>
<evidence type="ECO:0000313" key="1">
    <source>
        <dbReference type="EMBL" id="KAF6160648.1"/>
    </source>
</evidence>
<dbReference type="AlphaFoldDB" id="A0A7J7N135"/>
<reference evidence="1 2" key="1">
    <citation type="journal article" date="2020" name="IScience">
        <title>Genome Sequencing of the Endangered Kingdonia uniflora (Circaeasteraceae, Ranunculales) Reveals Potential Mechanisms of Evolutionary Specialization.</title>
        <authorList>
            <person name="Sun Y."/>
            <person name="Deng T."/>
            <person name="Zhang A."/>
            <person name="Moore M.J."/>
            <person name="Landis J.B."/>
            <person name="Lin N."/>
            <person name="Zhang H."/>
            <person name="Zhang X."/>
            <person name="Huang J."/>
            <person name="Zhang X."/>
            <person name="Sun H."/>
            <person name="Wang H."/>
        </authorList>
    </citation>
    <scope>NUCLEOTIDE SEQUENCE [LARGE SCALE GENOMIC DNA]</scope>
    <source>
        <strain evidence="1">TB1705</strain>
        <tissue evidence="1">Leaf</tissue>
    </source>
</reference>
<sequence length="101" mass="12024">MLAIFSADNCQIQQYDFKIMYIEIEYCRVRQLRSHNKLVNSEERKMTLEVDNSEWEVWRQALKKALASEGMRDMGDPTFEELFEQSEKFFTIAQQGPKGDY</sequence>
<protein>
    <submittedName>
        <fullName evidence="1">Uncharacterized protein</fullName>
    </submittedName>
</protein>
<proteinExistence type="predicted"/>
<organism evidence="1 2">
    <name type="scientific">Kingdonia uniflora</name>
    <dbReference type="NCBI Taxonomy" id="39325"/>
    <lineage>
        <taxon>Eukaryota</taxon>
        <taxon>Viridiplantae</taxon>
        <taxon>Streptophyta</taxon>
        <taxon>Embryophyta</taxon>
        <taxon>Tracheophyta</taxon>
        <taxon>Spermatophyta</taxon>
        <taxon>Magnoliopsida</taxon>
        <taxon>Ranunculales</taxon>
        <taxon>Circaeasteraceae</taxon>
        <taxon>Kingdonia</taxon>
    </lineage>
</organism>
<keyword evidence="2" id="KW-1185">Reference proteome</keyword>
<accession>A0A7J7N135</accession>
<evidence type="ECO:0000313" key="2">
    <source>
        <dbReference type="Proteomes" id="UP000541444"/>
    </source>
</evidence>
<dbReference type="Proteomes" id="UP000541444">
    <property type="component" value="Unassembled WGS sequence"/>
</dbReference>